<dbReference type="AlphaFoldDB" id="A0A0H4T4Q7"/>
<dbReference type="InterPro" id="IPR009029">
    <property type="entry name" value="HMG_CoA_Rdtase_sub-bd_dom_sf"/>
</dbReference>
<dbReference type="CDD" id="cd00644">
    <property type="entry name" value="HMG-CoA_reductase_classII"/>
    <property type="match status" value="1"/>
</dbReference>
<dbReference type="GO" id="GO:0015936">
    <property type="term" value="P:coenzyme A metabolic process"/>
    <property type="evidence" value="ECO:0007669"/>
    <property type="project" value="InterPro"/>
</dbReference>
<accession>A0A0H4T4Q7</accession>
<dbReference type="PROSITE" id="PS50065">
    <property type="entry name" value="HMG_COA_REDUCTASE_4"/>
    <property type="match status" value="1"/>
</dbReference>
<dbReference type="EMBL" id="KT006976">
    <property type="protein sequence ID" value="AKQ01730.1"/>
    <property type="molecule type" value="Genomic_DNA"/>
</dbReference>
<dbReference type="PROSITE" id="PS01192">
    <property type="entry name" value="HMG_COA_REDUCTASE_3"/>
    <property type="match status" value="1"/>
</dbReference>
<evidence type="ECO:0000256" key="2">
    <source>
        <dbReference type="ARBA" id="ARBA00023002"/>
    </source>
</evidence>
<dbReference type="SUPFAM" id="SSF56542">
    <property type="entry name" value="Substrate-binding domain of HMG-CoA reductase"/>
    <property type="match status" value="1"/>
</dbReference>
<keyword evidence="2 3" id="KW-0560">Oxidoreductase</keyword>
<dbReference type="GO" id="GO:0004420">
    <property type="term" value="F:hydroxymethylglutaryl-CoA reductase (NADPH) activity"/>
    <property type="evidence" value="ECO:0007669"/>
    <property type="project" value="InterPro"/>
</dbReference>
<dbReference type="SUPFAM" id="SSF55035">
    <property type="entry name" value="NAD-binding domain of HMG-CoA reductase"/>
    <property type="match status" value="1"/>
</dbReference>
<reference evidence="4" key="1">
    <citation type="journal article" date="2015" name="ISME J.">
        <title>Aquifer environment selects for microbial species cohorts in sediment and groundwater.</title>
        <authorList>
            <person name="Hug L.A."/>
            <person name="Thomas B.C."/>
            <person name="Brown C.T."/>
            <person name="Frischkorn K.R."/>
            <person name="Williams K.H."/>
            <person name="Tringe S.G."/>
            <person name="Banfield J.F."/>
        </authorList>
    </citation>
    <scope>NUCLEOTIDE SEQUENCE</scope>
</reference>
<organism evidence="4">
    <name type="scientific">uncultured euryarchaeote Rifle_16ft_4_minimus_23719</name>
    <dbReference type="NCBI Taxonomy" id="1665190"/>
    <lineage>
        <taxon>Archaea</taxon>
        <taxon>Methanobacteriati</taxon>
        <taxon>Methanobacteriota</taxon>
        <taxon>environmental samples</taxon>
    </lineage>
</organism>
<name>A0A0H4T4Q7_9EURY</name>
<dbReference type="PROSITE" id="PS00318">
    <property type="entry name" value="HMG_COA_REDUCTASE_2"/>
    <property type="match status" value="1"/>
</dbReference>
<evidence type="ECO:0000256" key="1">
    <source>
        <dbReference type="ARBA" id="ARBA00007661"/>
    </source>
</evidence>
<dbReference type="Pfam" id="PF00368">
    <property type="entry name" value="HMG-CoA_red"/>
    <property type="match status" value="1"/>
</dbReference>
<dbReference type="PRINTS" id="PR00071">
    <property type="entry name" value="HMGCOARDTASE"/>
</dbReference>
<dbReference type="PANTHER" id="PTHR10572">
    <property type="entry name" value="3-HYDROXY-3-METHYLGLUTARYL-COENZYME A REDUCTASE"/>
    <property type="match status" value="1"/>
</dbReference>
<gene>
    <name evidence="4" type="primary">hmgA</name>
</gene>
<dbReference type="PROSITE" id="PS00066">
    <property type="entry name" value="HMG_COA_REDUCTASE_1"/>
    <property type="match status" value="1"/>
</dbReference>
<dbReference type="InterPro" id="IPR002202">
    <property type="entry name" value="HMG_CoA_Rdtase"/>
</dbReference>
<dbReference type="InterPro" id="IPR009023">
    <property type="entry name" value="HMG_CoA_Rdtase_NAD(P)-bd_sf"/>
</dbReference>
<dbReference type="PANTHER" id="PTHR10572:SF24">
    <property type="entry name" value="3-HYDROXY-3-METHYLGLUTARYL-COENZYME A REDUCTASE"/>
    <property type="match status" value="1"/>
</dbReference>
<evidence type="ECO:0000256" key="3">
    <source>
        <dbReference type="RuleBase" id="RU361219"/>
    </source>
</evidence>
<sequence length="430" mass="45710">MTSSEISGFYRKGAQERWQVLREFGGLSDAELATIGNTGALAFDQVNRMIENVVGVHPLPLGVAMNFRVNGRDVLVPMAIEEPSVVAAASNAARMARKRGGFAASTSGPVMIGQIQLVGVPDPHGARLTILAHRDEILASANEKDPVLVKYGGGAKDVEVRVVETARGPMVVTHLLVDCRDAMGANAINTMAEAIAPRLEAWTGGRVYLRIISNLAVRRLARARAVFDKEAIKTDELSGEEVVEGILEAFAFADADPFRCATHNKGIMNGIDAVVVATGNDWRAVEAGAHAYAAWKSGGYRSLTTYEKDREGNLVGTIELPMPVGLVGGATAVHPTAKANVKLLGVKTASELAEIIASVGLAQNFAALRALATEGIQRGHMSLHARNIAATAGAVGDEIDRVAEVLVRERKVRMDRAAEVLADLRGKMDK</sequence>
<proteinExistence type="inferred from homology"/>
<evidence type="ECO:0000313" key="4">
    <source>
        <dbReference type="EMBL" id="AKQ01730.1"/>
    </source>
</evidence>
<dbReference type="NCBIfam" id="TIGR00532">
    <property type="entry name" value="HMG_CoA_R_NAD"/>
    <property type="match status" value="1"/>
</dbReference>
<dbReference type="Gene3D" id="3.90.770.10">
    <property type="entry name" value="3-hydroxy-3-methylglutaryl-coenzyme A Reductase, Chain A, domain 2"/>
    <property type="match status" value="2"/>
</dbReference>
<dbReference type="InterPro" id="IPR023074">
    <property type="entry name" value="HMG_CoA_Rdtase_cat_sf"/>
</dbReference>
<comment type="similarity">
    <text evidence="1 3">Belongs to the HMG-CoA reductase family.</text>
</comment>
<dbReference type="InterPro" id="IPR004553">
    <property type="entry name" value="HMG_CoA_Rdtase_bac-typ"/>
</dbReference>
<dbReference type="Gene3D" id="1.10.8.660">
    <property type="match status" value="1"/>
</dbReference>
<dbReference type="InterPro" id="IPR023076">
    <property type="entry name" value="HMG_CoA_Rdtase_CS"/>
</dbReference>
<protein>
    <recommendedName>
        <fullName evidence="3">3-hydroxy-3-methylglutaryl coenzyme A reductase</fullName>
        <shortName evidence="3">HMG-CoA reductase</shortName>
    </recommendedName>
</protein>